<dbReference type="Pfam" id="PF10508">
    <property type="entry name" value="Proteasom_PSMB"/>
    <property type="match status" value="1"/>
</dbReference>
<dbReference type="Proteomes" id="UP000001449">
    <property type="component" value="Chromosome 1"/>
</dbReference>
<accession>B8BQ88</accession>
<evidence type="ECO:0008006" key="3">
    <source>
        <dbReference type="Google" id="ProtNLM"/>
    </source>
</evidence>
<dbReference type="EMBL" id="CM000638">
    <property type="protein sequence ID" value="EED96324.1"/>
    <property type="molecule type" value="Genomic_DNA"/>
</dbReference>
<proteinExistence type="predicted"/>
<sequence length="597" mass="65352">MATATPTTTDPSTEEALASLFAFVGNQDRGAAAKSRHLLESKLDGAAGVIQALLPRVWQPTAPVQTSPSTTPTIQGDHALAIIIHCVEANPTAYMSLTSNAVRRDVEKRFATKKSDDNENAADLQVTDALILALAKLLVGPNSETQVGIATNAQAALLTLCIWDHDVNIGKKFVAKRVLSTLETLWTHLQQQKKRELSAAQMRIAALMVNICVLGDEEMHFALSNEDGNTECIMDKLLNLALQQPNDDPLLQMSALDQLELLTAQPMHLKRAIFLLGNDLLRRGLMCLVGSEGSLTQDAKLDDEWGEMDPINGAASLRVLTEICRVGVSSTSMAIGEDTMSKFHELLQSFQRALHNFQPQGELERLSFIHAVSSLFASCSIVASSTNPSSALAMTNDILQDTNLLHEWLSLHSRVAQPKLKSAVLCSMAQVMEPTLWQGEQDKIRSISIDPTVRPNDAIVIQLFHAFSTANNREDSTELLLTSAKSPFVEVRLGAYSVLQALVMRGVCTRLLLLYNDGTSSGSGTCQSSFLEWLLRKENESTSEGKQAKYQIVDALLSCNAGIIRGLIPEKTLRELEVWKEKGPHYAKTIPWDMATE</sequence>
<reference evidence="1 2" key="1">
    <citation type="journal article" date="2004" name="Science">
        <title>The genome of the diatom Thalassiosira pseudonana: ecology, evolution, and metabolism.</title>
        <authorList>
            <person name="Armbrust E.V."/>
            <person name="Berges J.A."/>
            <person name="Bowler C."/>
            <person name="Green B.R."/>
            <person name="Martinez D."/>
            <person name="Putnam N.H."/>
            <person name="Zhou S."/>
            <person name="Allen A.E."/>
            <person name="Apt K.E."/>
            <person name="Bechner M."/>
            <person name="Brzezinski M.A."/>
            <person name="Chaal B.K."/>
            <person name="Chiovitti A."/>
            <person name="Davis A.K."/>
            <person name="Demarest M.S."/>
            <person name="Detter J.C."/>
            <person name="Glavina T."/>
            <person name="Goodstein D."/>
            <person name="Hadi M.Z."/>
            <person name="Hellsten U."/>
            <person name="Hildebrand M."/>
            <person name="Jenkins B.D."/>
            <person name="Jurka J."/>
            <person name="Kapitonov V.V."/>
            <person name="Kroger N."/>
            <person name="Lau W.W."/>
            <person name="Lane T.W."/>
            <person name="Larimer F.W."/>
            <person name="Lippmeier J.C."/>
            <person name="Lucas S."/>
            <person name="Medina M."/>
            <person name="Montsant A."/>
            <person name="Obornik M."/>
            <person name="Parker M.S."/>
            <person name="Palenik B."/>
            <person name="Pazour G.J."/>
            <person name="Richardson P.M."/>
            <person name="Rynearson T.A."/>
            <person name="Saito M.A."/>
            <person name="Schwartz D.C."/>
            <person name="Thamatrakoln K."/>
            <person name="Valentin K."/>
            <person name="Vardi A."/>
            <person name="Wilkerson F.P."/>
            <person name="Rokhsar D.S."/>
        </authorList>
    </citation>
    <scope>NUCLEOTIDE SEQUENCE [LARGE SCALE GENOMIC DNA]</scope>
    <source>
        <strain evidence="1 2">CCMP1335</strain>
    </source>
</reference>
<organism evidence="1 2">
    <name type="scientific">Thalassiosira pseudonana</name>
    <name type="common">Marine diatom</name>
    <name type="synonym">Cyclotella nana</name>
    <dbReference type="NCBI Taxonomy" id="35128"/>
    <lineage>
        <taxon>Eukaryota</taxon>
        <taxon>Sar</taxon>
        <taxon>Stramenopiles</taxon>
        <taxon>Ochrophyta</taxon>
        <taxon>Bacillariophyta</taxon>
        <taxon>Coscinodiscophyceae</taxon>
        <taxon>Thalassiosirophycidae</taxon>
        <taxon>Thalassiosirales</taxon>
        <taxon>Thalassiosiraceae</taxon>
        <taxon>Thalassiosira</taxon>
    </lineage>
</organism>
<dbReference type="STRING" id="35128.B8BQ88"/>
<dbReference type="InParanoid" id="B8BQ88"/>
<dbReference type="GO" id="GO:0043248">
    <property type="term" value="P:proteasome assembly"/>
    <property type="evidence" value="ECO:0007669"/>
    <property type="project" value="InterPro"/>
</dbReference>
<dbReference type="AlphaFoldDB" id="B8BQ88"/>
<dbReference type="InterPro" id="IPR019538">
    <property type="entry name" value="PSMD5"/>
</dbReference>
<keyword evidence="2" id="KW-1185">Reference proteome</keyword>
<dbReference type="PaxDb" id="35128-Thaps20710"/>
<dbReference type="eggNOG" id="ENOG502QY7P">
    <property type="taxonomic scope" value="Eukaryota"/>
</dbReference>
<protein>
    <recommendedName>
        <fullName evidence="3">Ataxin-10 domain-containing protein</fullName>
    </recommendedName>
</protein>
<dbReference type="PANTHER" id="PTHR13554:SF10">
    <property type="entry name" value="26S PROTEASOME NON-ATPASE REGULATORY SUBUNIT 5"/>
    <property type="match status" value="1"/>
</dbReference>
<evidence type="ECO:0000313" key="1">
    <source>
        <dbReference type="EMBL" id="EED96324.1"/>
    </source>
</evidence>
<dbReference type="HOGENOM" id="CLU_457527_0_0_1"/>
<reference evidence="1 2" key="2">
    <citation type="journal article" date="2008" name="Nature">
        <title>The Phaeodactylum genome reveals the evolutionary history of diatom genomes.</title>
        <authorList>
            <person name="Bowler C."/>
            <person name="Allen A.E."/>
            <person name="Badger J.H."/>
            <person name="Grimwood J."/>
            <person name="Jabbari K."/>
            <person name="Kuo A."/>
            <person name="Maheswari U."/>
            <person name="Martens C."/>
            <person name="Maumus F."/>
            <person name="Otillar R.P."/>
            <person name="Rayko E."/>
            <person name="Salamov A."/>
            <person name="Vandepoele K."/>
            <person name="Beszteri B."/>
            <person name="Gruber A."/>
            <person name="Heijde M."/>
            <person name="Katinka M."/>
            <person name="Mock T."/>
            <person name="Valentin K."/>
            <person name="Verret F."/>
            <person name="Berges J.A."/>
            <person name="Brownlee C."/>
            <person name="Cadoret J.P."/>
            <person name="Chiovitti A."/>
            <person name="Choi C.J."/>
            <person name="Coesel S."/>
            <person name="De Martino A."/>
            <person name="Detter J.C."/>
            <person name="Durkin C."/>
            <person name="Falciatore A."/>
            <person name="Fournet J."/>
            <person name="Haruta M."/>
            <person name="Huysman M.J."/>
            <person name="Jenkins B.D."/>
            <person name="Jiroutova K."/>
            <person name="Jorgensen R.E."/>
            <person name="Joubert Y."/>
            <person name="Kaplan A."/>
            <person name="Kroger N."/>
            <person name="Kroth P.G."/>
            <person name="La Roche J."/>
            <person name="Lindquist E."/>
            <person name="Lommer M."/>
            <person name="Martin-Jezequel V."/>
            <person name="Lopez P.J."/>
            <person name="Lucas S."/>
            <person name="Mangogna M."/>
            <person name="McGinnis K."/>
            <person name="Medlin L.K."/>
            <person name="Montsant A."/>
            <person name="Oudot-Le Secq M.P."/>
            <person name="Napoli C."/>
            <person name="Obornik M."/>
            <person name="Parker M.S."/>
            <person name="Petit J.L."/>
            <person name="Porcel B.M."/>
            <person name="Poulsen N."/>
            <person name="Robison M."/>
            <person name="Rychlewski L."/>
            <person name="Rynearson T.A."/>
            <person name="Schmutz J."/>
            <person name="Shapiro H."/>
            <person name="Siaut M."/>
            <person name="Stanley M."/>
            <person name="Sussman M.R."/>
            <person name="Taylor A.R."/>
            <person name="Vardi A."/>
            <person name="von Dassow P."/>
            <person name="Vyverman W."/>
            <person name="Willis A."/>
            <person name="Wyrwicz L.S."/>
            <person name="Rokhsar D.S."/>
            <person name="Weissenbach J."/>
            <person name="Armbrust E.V."/>
            <person name="Green B.R."/>
            <person name="Van de Peer Y."/>
            <person name="Grigoriev I.V."/>
        </authorList>
    </citation>
    <scope>NUCLEOTIDE SEQUENCE [LARGE SCALE GENOMIC DNA]</scope>
    <source>
        <strain evidence="1 2">CCMP1335</strain>
    </source>
</reference>
<name>B8BQ88_THAPS</name>
<dbReference type="OMA" id="RRISWEM"/>
<evidence type="ECO:0000313" key="2">
    <source>
        <dbReference type="Proteomes" id="UP000001449"/>
    </source>
</evidence>
<dbReference type="KEGG" id="tps:THAPSDRAFT_20710"/>
<dbReference type="RefSeq" id="XP_002286683.1">
    <property type="nucleotide sequence ID" value="XM_002286647.1"/>
</dbReference>
<dbReference type="GeneID" id="7445631"/>
<dbReference type="PANTHER" id="PTHR13554">
    <property type="entry name" value="26S PROTEASOME NON-ATPASE REGULATORY SUBUNIT 5-RELATED"/>
    <property type="match status" value="1"/>
</dbReference>
<gene>
    <name evidence="1" type="ORF">THAPSDRAFT_20710</name>
</gene>